<dbReference type="Proteomes" id="UP000092498">
    <property type="component" value="Chromosome"/>
</dbReference>
<dbReference type="GO" id="GO:0000166">
    <property type="term" value="F:nucleotide binding"/>
    <property type="evidence" value="ECO:0007669"/>
    <property type="project" value="UniProtKB-KW"/>
</dbReference>
<comment type="caution">
    <text evidence="19">Lacks conserved residue(s) required for the propagation of feature annotation.</text>
</comment>
<keyword evidence="12 19" id="KW-0479">Metal-binding</keyword>
<evidence type="ECO:0000256" key="18">
    <source>
        <dbReference type="ARBA" id="ARBA00023285"/>
    </source>
</evidence>
<dbReference type="EMBL" id="CP013244">
    <property type="protein sequence ID" value="ANP45515.1"/>
    <property type="molecule type" value="Genomic_DNA"/>
</dbReference>
<dbReference type="InterPro" id="IPR050071">
    <property type="entry name" value="Dehydroquinate_synthase"/>
</dbReference>
<evidence type="ECO:0000256" key="13">
    <source>
        <dbReference type="ARBA" id="ARBA00022741"/>
    </source>
</evidence>
<feature type="binding site" evidence="19">
    <location>
        <begin position="106"/>
        <end position="110"/>
    </location>
    <ligand>
        <name>NAD(+)</name>
        <dbReference type="ChEBI" id="CHEBI:57540"/>
    </ligand>
</feature>
<dbReference type="InterPro" id="IPR030963">
    <property type="entry name" value="DHQ_synth_fam"/>
</dbReference>
<comment type="cofactor">
    <cofactor evidence="3">
        <name>Zn(2+)</name>
        <dbReference type="ChEBI" id="CHEBI:29105"/>
    </cofactor>
</comment>
<dbReference type="InParanoid" id="A0A1B1AG50"/>
<dbReference type="CDD" id="cd08195">
    <property type="entry name" value="DHQS"/>
    <property type="match status" value="1"/>
</dbReference>
<dbReference type="GO" id="GO:0046872">
    <property type="term" value="F:metal ion binding"/>
    <property type="evidence" value="ECO:0007669"/>
    <property type="project" value="UniProtKB-KW"/>
</dbReference>
<evidence type="ECO:0000256" key="11">
    <source>
        <dbReference type="ARBA" id="ARBA00022605"/>
    </source>
</evidence>
<evidence type="ECO:0000256" key="4">
    <source>
        <dbReference type="ARBA" id="ARBA00003485"/>
    </source>
</evidence>
<comment type="catalytic activity">
    <reaction evidence="1 19">
        <text>7-phospho-2-dehydro-3-deoxy-D-arabino-heptonate = 3-dehydroquinate + phosphate</text>
        <dbReference type="Rhea" id="RHEA:21968"/>
        <dbReference type="ChEBI" id="CHEBI:32364"/>
        <dbReference type="ChEBI" id="CHEBI:43474"/>
        <dbReference type="ChEBI" id="CHEBI:58394"/>
        <dbReference type="EC" id="4.2.3.4"/>
    </reaction>
</comment>
<dbReference type="InterPro" id="IPR016037">
    <property type="entry name" value="DHQ_synth_AroB"/>
</dbReference>
<dbReference type="EC" id="4.2.3.4" evidence="8 19"/>
<evidence type="ECO:0000256" key="6">
    <source>
        <dbReference type="ARBA" id="ARBA00004661"/>
    </source>
</evidence>
<accession>A0A1B1AG50</accession>
<organism evidence="22 23">
    <name type="scientific">Candidatus Viadribacter manganicus</name>
    <dbReference type="NCBI Taxonomy" id="1759059"/>
    <lineage>
        <taxon>Bacteria</taxon>
        <taxon>Pseudomonadati</taxon>
        <taxon>Pseudomonadota</taxon>
        <taxon>Alphaproteobacteria</taxon>
        <taxon>Hyphomonadales</taxon>
        <taxon>Hyphomonadaceae</taxon>
        <taxon>Candidatus Viadribacter</taxon>
    </lineage>
</organism>
<evidence type="ECO:0000256" key="15">
    <source>
        <dbReference type="ARBA" id="ARBA00023027"/>
    </source>
</evidence>
<comment type="cofactor">
    <cofactor evidence="2 19">
        <name>NAD(+)</name>
        <dbReference type="ChEBI" id="CHEBI:57540"/>
    </cofactor>
</comment>
<comment type="pathway">
    <text evidence="6 19">Metabolic intermediate biosynthesis; chorismate biosynthesis; chorismate from D-erythrose 4-phosphate and phosphoenolpyruvate: step 2/7.</text>
</comment>
<proteinExistence type="inferred from homology"/>
<feature type="binding site" evidence="19">
    <location>
        <begin position="130"/>
        <end position="131"/>
    </location>
    <ligand>
        <name>NAD(+)</name>
        <dbReference type="ChEBI" id="CHEBI:57540"/>
    </ligand>
</feature>
<evidence type="ECO:0000256" key="9">
    <source>
        <dbReference type="ARBA" id="ARBA00017684"/>
    </source>
</evidence>
<feature type="binding site" evidence="19">
    <location>
        <position position="248"/>
    </location>
    <ligand>
        <name>Zn(2+)</name>
        <dbReference type="ChEBI" id="CHEBI:29105"/>
    </ligand>
</feature>
<dbReference type="GO" id="GO:0009073">
    <property type="term" value="P:aromatic amino acid family biosynthetic process"/>
    <property type="evidence" value="ECO:0007669"/>
    <property type="project" value="UniProtKB-KW"/>
</dbReference>
<comment type="function">
    <text evidence="4 19">Catalyzes the conversion of 3-deoxy-D-arabino-heptulosonate 7-phosphate (DAHP) to dehydroquinate (DHQ).</text>
</comment>
<feature type="domain" description="3-dehydroquinate synthase C-terminal" evidence="21">
    <location>
        <begin position="182"/>
        <end position="331"/>
    </location>
</feature>
<feature type="binding site" evidence="19">
    <location>
        <position position="266"/>
    </location>
    <ligand>
        <name>Zn(2+)</name>
        <dbReference type="ChEBI" id="CHEBI:29105"/>
    </ligand>
</feature>
<dbReference type="Pfam" id="PF24621">
    <property type="entry name" value="DHQS_C"/>
    <property type="match status" value="1"/>
</dbReference>
<feature type="binding site" evidence="19">
    <location>
        <position position="185"/>
    </location>
    <ligand>
        <name>Zn(2+)</name>
        <dbReference type="ChEBI" id="CHEBI:29105"/>
    </ligand>
</feature>
<dbReference type="OrthoDB" id="9806583at2"/>
<dbReference type="PANTHER" id="PTHR43622:SF7">
    <property type="entry name" value="3-DEHYDROQUINATE SYNTHASE, CHLOROPLASTIC"/>
    <property type="match status" value="1"/>
</dbReference>
<keyword evidence="15 19" id="KW-0520">NAD</keyword>
<keyword evidence="10 19" id="KW-0963">Cytoplasm</keyword>
<evidence type="ECO:0000256" key="8">
    <source>
        <dbReference type="ARBA" id="ARBA00013031"/>
    </source>
</evidence>
<dbReference type="Pfam" id="PF01761">
    <property type="entry name" value="DHQ_synthase"/>
    <property type="match status" value="1"/>
</dbReference>
<keyword evidence="16 19" id="KW-0057">Aromatic amino acid biosynthesis</keyword>
<evidence type="ECO:0000313" key="22">
    <source>
        <dbReference type="EMBL" id="ANP45515.1"/>
    </source>
</evidence>
<evidence type="ECO:0000256" key="5">
    <source>
        <dbReference type="ARBA" id="ARBA00004496"/>
    </source>
</evidence>
<keyword evidence="13 19" id="KW-0547">Nucleotide-binding</keyword>
<dbReference type="GO" id="GO:0003856">
    <property type="term" value="F:3-dehydroquinate synthase activity"/>
    <property type="evidence" value="ECO:0007669"/>
    <property type="project" value="UniProtKB-UniRule"/>
</dbReference>
<dbReference type="KEGG" id="cbot:ATE48_06075"/>
<dbReference type="SUPFAM" id="SSF56796">
    <property type="entry name" value="Dehydroquinate synthase-like"/>
    <property type="match status" value="1"/>
</dbReference>
<evidence type="ECO:0000256" key="10">
    <source>
        <dbReference type="ARBA" id="ARBA00022490"/>
    </source>
</evidence>
<evidence type="ECO:0000256" key="7">
    <source>
        <dbReference type="ARBA" id="ARBA00005412"/>
    </source>
</evidence>
<dbReference type="STRING" id="1759059.ATE48_06075"/>
<keyword evidence="14 19" id="KW-0862">Zinc</keyword>
<dbReference type="GO" id="GO:0008652">
    <property type="term" value="P:amino acid biosynthetic process"/>
    <property type="evidence" value="ECO:0007669"/>
    <property type="project" value="UniProtKB-KW"/>
</dbReference>
<dbReference type="Gene3D" id="3.40.50.1970">
    <property type="match status" value="1"/>
</dbReference>
<dbReference type="NCBIfam" id="TIGR01357">
    <property type="entry name" value="aroB"/>
    <property type="match status" value="1"/>
</dbReference>
<feature type="domain" description="3-dehydroquinate synthase N-terminal" evidence="20">
    <location>
        <begin position="68"/>
        <end position="180"/>
    </location>
</feature>
<dbReference type="FunCoup" id="A0A1B1AG50">
    <property type="interactions" value="539"/>
</dbReference>
<feature type="binding site" evidence="19">
    <location>
        <position position="143"/>
    </location>
    <ligand>
        <name>NAD(+)</name>
        <dbReference type="ChEBI" id="CHEBI:57540"/>
    </ligand>
</feature>
<evidence type="ECO:0000259" key="20">
    <source>
        <dbReference type="Pfam" id="PF01761"/>
    </source>
</evidence>
<evidence type="ECO:0000256" key="19">
    <source>
        <dbReference type="HAMAP-Rule" id="MF_00110"/>
    </source>
</evidence>
<evidence type="ECO:0000313" key="23">
    <source>
        <dbReference type="Proteomes" id="UP000092498"/>
    </source>
</evidence>
<protein>
    <recommendedName>
        <fullName evidence="9 19">3-dehydroquinate synthase</fullName>
        <shortName evidence="19">DHQS</shortName>
        <ecNumber evidence="8 19">4.2.3.4</ecNumber>
    </recommendedName>
</protein>
<dbReference type="PANTHER" id="PTHR43622">
    <property type="entry name" value="3-DEHYDROQUINATE SYNTHASE"/>
    <property type="match status" value="1"/>
</dbReference>
<feature type="binding site" evidence="19">
    <location>
        <position position="152"/>
    </location>
    <ligand>
        <name>NAD(+)</name>
        <dbReference type="ChEBI" id="CHEBI:57540"/>
    </ligand>
</feature>
<keyword evidence="11 19" id="KW-0028">Amino-acid biosynthesis</keyword>
<reference evidence="22 23" key="1">
    <citation type="submission" date="2015-11" db="EMBL/GenBank/DDBJ databases">
        <title>Whole-Genome Sequence of Candidatus Oderbacter manganicum from the National Park Lower Oder Valley, Germany.</title>
        <authorList>
            <person name="Braun B."/>
            <person name="Liere K."/>
            <person name="Szewzyk U."/>
        </authorList>
    </citation>
    <scope>NUCLEOTIDE SEQUENCE [LARGE SCALE GENOMIC DNA]</scope>
    <source>
        <strain evidence="22 23">OTSz_A_272</strain>
    </source>
</reference>
<dbReference type="AlphaFoldDB" id="A0A1B1AG50"/>
<comment type="cofactor">
    <cofactor evidence="19">
        <name>Co(2+)</name>
        <dbReference type="ChEBI" id="CHEBI:48828"/>
    </cofactor>
    <cofactor evidence="19">
        <name>Zn(2+)</name>
        <dbReference type="ChEBI" id="CHEBI:29105"/>
    </cofactor>
    <text evidence="19">Binds 1 divalent metal cation per subunit. Can use either Co(2+) or Zn(2+).</text>
</comment>
<evidence type="ECO:0000256" key="3">
    <source>
        <dbReference type="ARBA" id="ARBA00001947"/>
    </source>
</evidence>
<evidence type="ECO:0000256" key="12">
    <source>
        <dbReference type="ARBA" id="ARBA00022723"/>
    </source>
</evidence>
<name>A0A1B1AG50_9PROT</name>
<dbReference type="GO" id="GO:0009423">
    <property type="term" value="P:chorismate biosynthetic process"/>
    <property type="evidence" value="ECO:0007669"/>
    <property type="project" value="UniProtKB-UniRule"/>
</dbReference>
<dbReference type="InterPro" id="IPR056179">
    <property type="entry name" value="DHQS_C"/>
</dbReference>
<keyword evidence="17 19" id="KW-0456">Lyase</keyword>
<dbReference type="GO" id="GO:0005737">
    <property type="term" value="C:cytoplasm"/>
    <property type="evidence" value="ECO:0007669"/>
    <property type="project" value="UniProtKB-SubCell"/>
</dbReference>
<evidence type="ECO:0000256" key="17">
    <source>
        <dbReference type="ARBA" id="ARBA00023239"/>
    </source>
</evidence>
<evidence type="ECO:0000256" key="1">
    <source>
        <dbReference type="ARBA" id="ARBA00001393"/>
    </source>
</evidence>
<evidence type="ECO:0000256" key="14">
    <source>
        <dbReference type="ARBA" id="ARBA00022833"/>
    </source>
</evidence>
<keyword evidence="23" id="KW-1185">Reference proteome</keyword>
<dbReference type="Gene3D" id="1.20.1090.10">
    <property type="entry name" value="Dehydroquinate synthase-like - alpha domain"/>
    <property type="match status" value="1"/>
</dbReference>
<gene>
    <name evidence="19" type="primary">aroB</name>
    <name evidence="22" type="ORF">ATE48_06075</name>
</gene>
<evidence type="ECO:0000259" key="21">
    <source>
        <dbReference type="Pfam" id="PF24621"/>
    </source>
</evidence>
<comment type="subcellular location">
    <subcellularLocation>
        <location evidence="5 19">Cytoplasm</location>
    </subcellularLocation>
</comment>
<dbReference type="FunFam" id="3.40.50.1970:FF:000007">
    <property type="entry name" value="Pentafunctional AROM polypeptide"/>
    <property type="match status" value="1"/>
</dbReference>
<evidence type="ECO:0000256" key="2">
    <source>
        <dbReference type="ARBA" id="ARBA00001911"/>
    </source>
</evidence>
<evidence type="ECO:0000256" key="16">
    <source>
        <dbReference type="ARBA" id="ARBA00023141"/>
    </source>
</evidence>
<keyword evidence="18 19" id="KW-0170">Cobalt</keyword>
<dbReference type="InterPro" id="IPR030960">
    <property type="entry name" value="DHQS/DOIS_N"/>
</dbReference>
<dbReference type="HAMAP" id="MF_00110">
    <property type="entry name" value="DHQ_synthase"/>
    <property type="match status" value="1"/>
</dbReference>
<dbReference type="PIRSF" id="PIRSF001455">
    <property type="entry name" value="DHQ_synth"/>
    <property type="match status" value="1"/>
</dbReference>
<dbReference type="UniPathway" id="UPA00053">
    <property type="reaction ID" value="UER00085"/>
</dbReference>
<dbReference type="RefSeq" id="WP_066768948.1">
    <property type="nucleotide sequence ID" value="NZ_CP013244.1"/>
</dbReference>
<sequence length="367" mass="38660">MNTIHVKLGERSYDVLTGANLLSRAGELIAPYAPSNRVFIIADETVARLHRPALAASLDSAGLKNWTITLPPGESAKSFTGLEMVTRHLLQAGVSRKDIVIAFGGGVIGDLSGLAAGLVKRGVDFVQIPTTLLAQVDSSVGGKTAIDTPEGKNLVGLIHQPKLVIADLDVLTTLDDRQLRAGYAEIVKAALIGDAAFFDWCDAHLADLLAGKPDALQHAIATAIAFKARIVESDETEQGVRALLNLGHTFAHALEAHAAYDGALLHGEAVAAGANLAFQLSAQLGHCSAADAVRVKAHLERAGFITDLRELPGAPYDAHKLTALMAADKKNEAGLLTLILARGVGRAFIDRDAPADVVLELLQQETQ</sequence>
<comment type="similarity">
    <text evidence="7 19">Belongs to the sugar phosphate cyclases superfamily. Dehydroquinate synthase family.</text>
</comment>